<organism evidence="5 6">
    <name type="scientific">Kryptolebias marmoratus</name>
    <name type="common">Mangrove killifish</name>
    <name type="synonym">Rivulus marmoratus</name>
    <dbReference type="NCBI Taxonomy" id="37003"/>
    <lineage>
        <taxon>Eukaryota</taxon>
        <taxon>Metazoa</taxon>
        <taxon>Chordata</taxon>
        <taxon>Craniata</taxon>
        <taxon>Vertebrata</taxon>
        <taxon>Euteleostomi</taxon>
        <taxon>Actinopterygii</taxon>
        <taxon>Neopterygii</taxon>
        <taxon>Teleostei</taxon>
        <taxon>Neoteleostei</taxon>
        <taxon>Acanthomorphata</taxon>
        <taxon>Ovalentaria</taxon>
        <taxon>Atherinomorphae</taxon>
        <taxon>Cyprinodontiformes</taxon>
        <taxon>Rivulidae</taxon>
        <taxon>Kryptolebias</taxon>
    </lineage>
</organism>
<keyword evidence="2" id="KW-0175">Coiled coil</keyword>
<proteinExistence type="predicted"/>
<protein>
    <submittedName>
        <fullName evidence="5">CD209 antigen-like protein E</fullName>
    </submittedName>
</protein>
<evidence type="ECO:0000313" key="6">
    <source>
        <dbReference type="Proteomes" id="UP000264800"/>
    </source>
</evidence>
<keyword evidence="6" id="KW-1185">Reference proteome</keyword>
<dbReference type="AlphaFoldDB" id="A0A3Q2ZJC1"/>
<name>A0A3Q2ZJC1_KRYMA</name>
<dbReference type="STRING" id="37003.ENSKMAP00000003763"/>
<dbReference type="Proteomes" id="UP000264800">
    <property type="component" value="Unplaced"/>
</dbReference>
<dbReference type="OrthoDB" id="538816at2759"/>
<feature type="transmembrane region" description="Helical" evidence="3">
    <location>
        <begin position="42"/>
        <end position="64"/>
    </location>
</feature>
<dbReference type="GeneID" id="108234337"/>
<reference evidence="5" key="1">
    <citation type="submission" date="2025-08" db="UniProtKB">
        <authorList>
            <consortium name="Ensembl"/>
        </authorList>
    </citation>
    <scope>IDENTIFICATION</scope>
</reference>
<dbReference type="InterPro" id="IPR018378">
    <property type="entry name" value="C-type_lectin_CS"/>
</dbReference>
<dbReference type="KEGG" id="kmr:108234337"/>
<dbReference type="SMART" id="SM00034">
    <property type="entry name" value="CLECT"/>
    <property type="match status" value="1"/>
</dbReference>
<keyword evidence="3" id="KW-0812">Transmembrane</keyword>
<dbReference type="InterPro" id="IPR001304">
    <property type="entry name" value="C-type_lectin-like"/>
</dbReference>
<evidence type="ECO:0000256" key="3">
    <source>
        <dbReference type="SAM" id="Phobius"/>
    </source>
</evidence>
<evidence type="ECO:0000313" key="5">
    <source>
        <dbReference type="Ensembl" id="ENSKMAP00000003763.1"/>
    </source>
</evidence>
<evidence type="ECO:0000256" key="1">
    <source>
        <dbReference type="ARBA" id="ARBA00023157"/>
    </source>
</evidence>
<dbReference type="PROSITE" id="PS50041">
    <property type="entry name" value="C_TYPE_LECTIN_2"/>
    <property type="match status" value="1"/>
</dbReference>
<dbReference type="Gene3D" id="3.10.100.10">
    <property type="entry name" value="Mannose-Binding Protein A, subunit A"/>
    <property type="match status" value="1"/>
</dbReference>
<evidence type="ECO:0000259" key="4">
    <source>
        <dbReference type="PROSITE" id="PS50041"/>
    </source>
</evidence>
<feature type="domain" description="C-type lectin" evidence="4">
    <location>
        <begin position="164"/>
        <end position="289"/>
    </location>
</feature>
<keyword evidence="3" id="KW-1133">Transmembrane helix</keyword>
<dbReference type="SUPFAM" id="SSF56436">
    <property type="entry name" value="C-type lectin-like"/>
    <property type="match status" value="1"/>
</dbReference>
<keyword evidence="3" id="KW-0472">Membrane</keyword>
<sequence>MSFDGKIYQDLTTDEGLRSHRQTFGQGMFADRAGFGFQHHRLVILSLGLLNAALLIAAAVIGVYCANAKDLQVSDLAATPLILEMNFLRNHTAIVKAKAEFQRALVKERADFVQIKQEVMQKKALTDSLEQRIRNLQAEKTNLQSNRTVLEKNCGRCPLEWVLLKTGCYYFSKSDAASRKNWSDSRADCVSKGSDLVVINSLEEQLSLNVNFPRLQSSSSMWWMNGFWIGLTATENQGAWLWVNNKTEEATMYWRAGEPRNSEAHSGTCAAFLSDADSMKTWYSGNCQQNQLNWICEMEPRRI</sequence>
<reference evidence="5" key="2">
    <citation type="submission" date="2025-09" db="UniProtKB">
        <authorList>
            <consortium name="Ensembl"/>
        </authorList>
    </citation>
    <scope>IDENTIFICATION</scope>
</reference>
<dbReference type="Ensembl" id="ENSKMAT00000003835.1">
    <property type="protein sequence ID" value="ENSKMAP00000003763.1"/>
    <property type="gene ID" value="ENSKMAG00000002868.1"/>
</dbReference>
<keyword evidence="1" id="KW-1015">Disulfide bond</keyword>
<dbReference type="InterPro" id="IPR016186">
    <property type="entry name" value="C-type_lectin-like/link_sf"/>
</dbReference>
<dbReference type="Pfam" id="PF00059">
    <property type="entry name" value="Lectin_C"/>
    <property type="match status" value="1"/>
</dbReference>
<dbReference type="RefSeq" id="XP_017268939.1">
    <property type="nucleotide sequence ID" value="XM_017413450.3"/>
</dbReference>
<dbReference type="GeneTree" id="ENSGT01030000234575"/>
<feature type="coiled-coil region" evidence="2">
    <location>
        <begin position="119"/>
        <end position="153"/>
    </location>
</feature>
<dbReference type="PANTHER" id="PTHR22803">
    <property type="entry name" value="MANNOSE, PHOSPHOLIPASE, LECTIN RECEPTOR RELATED"/>
    <property type="match status" value="1"/>
</dbReference>
<evidence type="ECO:0000256" key="2">
    <source>
        <dbReference type="SAM" id="Coils"/>
    </source>
</evidence>
<dbReference type="PROSITE" id="PS00615">
    <property type="entry name" value="C_TYPE_LECTIN_1"/>
    <property type="match status" value="1"/>
</dbReference>
<accession>A0A3Q2ZJC1</accession>
<dbReference type="InterPro" id="IPR016187">
    <property type="entry name" value="CTDL_fold"/>
</dbReference>
<dbReference type="OMA" id="WMNGFWI"/>
<dbReference type="InterPro" id="IPR050111">
    <property type="entry name" value="C-type_lectin/snaclec_domain"/>
</dbReference>